<sequence>TTYHCFTRWFIPGLGVSELEKAIVNISATIKIIENKTMDAIKAQQIEITSLAQVVQQNRIALDLVLAAKGGVCTIINTSCCVYIDQSHRVTTDLE</sequence>
<dbReference type="Gene3D" id="1.10.287.210">
    <property type="match status" value="1"/>
</dbReference>
<name>A0A851UJP3_9PASS</name>
<dbReference type="EMBL" id="WBNG01000792">
    <property type="protein sequence ID" value="NXD28658.1"/>
    <property type="molecule type" value="Genomic_DNA"/>
</dbReference>
<accession>A0A851UJP3</accession>
<dbReference type="OrthoDB" id="8949317at2759"/>
<keyword evidence="1" id="KW-1015">Disulfide bond</keyword>
<feature type="non-terminal residue" evidence="2">
    <location>
        <position position="95"/>
    </location>
</feature>
<dbReference type="PANTHER" id="PTHR10424">
    <property type="entry name" value="VIRAL ENVELOPE PROTEIN"/>
    <property type="match status" value="1"/>
</dbReference>
<evidence type="ECO:0000313" key="2">
    <source>
        <dbReference type="EMBL" id="NXD28658.1"/>
    </source>
</evidence>
<dbReference type="InterPro" id="IPR018154">
    <property type="entry name" value="TLV/ENV_coat_polyprotein"/>
</dbReference>
<reference evidence="2" key="1">
    <citation type="submission" date="2019-09" db="EMBL/GenBank/DDBJ databases">
        <title>Bird 10,000 Genomes (B10K) Project - Family phase.</title>
        <authorList>
            <person name="Zhang G."/>
        </authorList>
    </citation>
    <scope>NUCLEOTIDE SEQUENCE</scope>
    <source>
        <strain evidence="2">B10K-IZCAS-20218</strain>
        <tissue evidence="2">Blood</tissue>
    </source>
</reference>
<organism evidence="2 3">
    <name type="scientific">Elachura formosa</name>
    <name type="common">spotted wren-babbler</name>
    <dbReference type="NCBI Taxonomy" id="1463973"/>
    <lineage>
        <taxon>Eukaryota</taxon>
        <taxon>Metazoa</taxon>
        <taxon>Chordata</taxon>
        <taxon>Craniata</taxon>
        <taxon>Vertebrata</taxon>
        <taxon>Euteleostomi</taxon>
        <taxon>Archelosauria</taxon>
        <taxon>Archosauria</taxon>
        <taxon>Dinosauria</taxon>
        <taxon>Saurischia</taxon>
        <taxon>Theropoda</taxon>
        <taxon>Coelurosauria</taxon>
        <taxon>Aves</taxon>
        <taxon>Neognathae</taxon>
        <taxon>Neoaves</taxon>
        <taxon>Telluraves</taxon>
        <taxon>Australaves</taxon>
        <taxon>Passeriformes</taxon>
        <taxon>Elachuridae</taxon>
        <taxon>Elachura</taxon>
    </lineage>
</organism>
<evidence type="ECO:0000256" key="1">
    <source>
        <dbReference type="ARBA" id="ARBA00023157"/>
    </source>
</evidence>
<dbReference type="PANTHER" id="PTHR10424:SF73">
    <property type="entry name" value="ENDOGENOUS RETROVIRUS GROUP FC1 ENV POLYPROTEIN-RELATED"/>
    <property type="match status" value="1"/>
</dbReference>
<comment type="caution">
    <text evidence="2">The sequence shown here is derived from an EMBL/GenBank/DDBJ whole genome shotgun (WGS) entry which is preliminary data.</text>
</comment>
<dbReference type="AlphaFoldDB" id="A0A851UJP3"/>
<dbReference type="SUPFAM" id="SSF58069">
    <property type="entry name" value="Virus ectodomain"/>
    <property type="match status" value="1"/>
</dbReference>
<keyword evidence="3" id="KW-1185">Reference proteome</keyword>
<proteinExistence type="predicted"/>
<feature type="non-terminal residue" evidence="2">
    <location>
        <position position="1"/>
    </location>
</feature>
<dbReference type="Pfam" id="PF00429">
    <property type="entry name" value="TLV_coat"/>
    <property type="match status" value="1"/>
</dbReference>
<evidence type="ECO:0000313" key="3">
    <source>
        <dbReference type="Proteomes" id="UP000623542"/>
    </source>
</evidence>
<protein>
    <submittedName>
        <fullName evidence="2">ERVV2 protein</fullName>
    </submittedName>
</protein>
<gene>
    <name evidence="2" type="primary">Ervv2_2</name>
    <name evidence="2" type="ORF">ELAFOR_R14859</name>
</gene>
<dbReference type="Proteomes" id="UP000623542">
    <property type="component" value="Unassembled WGS sequence"/>
</dbReference>